<name>D2A1U4_TRICA</name>
<reference evidence="2 3" key="1">
    <citation type="journal article" date="2008" name="Nature">
        <title>The genome of the model beetle and pest Tribolium castaneum.</title>
        <authorList>
            <consortium name="Tribolium Genome Sequencing Consortium"/>
            <person name="Richards S."/>
            <person name="Gibbs R.A."/>
            <person name="Weinstock G.M."/>
            <person name="Brown S.J."/>
            <person name="Denell R."/>
            <person name="Beeman R.W."/>
            <person name="Gibbs R."/>
            <person name="Beeman R.W."/>
            <person name="Brown S.J."/>
            <person name="Bucher G."/>
            <person name="Friedrich M."/>
            <person name="Grimmelikhuijzen C.J."/>
            <person name="Klingler M."/>
            <person name="Lorenzen M."/>
            <person name="Richards S."/>
            <person name="Roth S."/>
            <person name="Schroder R."/>
            <person name="Tautz D."/>
            <person name="Zdobnov E.M."/>
            <person name="Muzny D."/>
            <person name="Gibbs R.A."/>
            <person name="Weinstock G.M."/>
            <person name="Attaway T."/>
            <person name="Bell S."/>
            <person name="Buhay C.J."/>
            <person name="Chandrabose M.N."/>
            <person name="Chavez D."/>
            <person name="Clerk-Blankenburg K.P."/>
            <person name="Cree A."/>
            <person name="Dao M."/>
            <person name="Davis C."/>
            <person name="Chacko J."/>
            <person name="Dinh H."/>
            <person name="Dugan-Rocha S."/>
            <person name="Fowler G."/>
            <person name="Garner T.T."/>
            <person name="Garnes J."/>
            <person name="Gnirke A."/>
            <person name="Hawes A."/>
            <person name="Hernandez J."/>
            <person name="Hines S."/>
            <person name="Holder M."/>
            <person name="Hume J."/>
            <person name="Jhangiani S.N."/>
            <person name="Joshi V."/>
            <person name="Khan Z.M."/>
            <person name="Jackson L."/>
            <person name="Kovar C."/>
            <person name="Kowis A."/>
            <person name="Lee S."/>
            <person name="Lewis L.R."/>
            <person name="Margolis J."/>
            <person name="Morgan M."/>
            <person name="Nazareth L.V."/>
            <person name="Nguyen N."/>
            <person name="Okwuonu G."/>
            <person name="Parker D."/>
            <person name="Richards S."/>
            <person name="Ruiz S.J."/>
            <person name="Santibanez J."/>
            <person name="Savard J."/>
            <person name="Scherer S.E."/>
            <person name="Schneider B."/>
            <person name="Sodergren E."/>
            <person name="Tautz D."/>
            <person name="Vattahil S."/>
            <person name="Villasana D."/>
            <person name="White C.S."/>
            <person name="Wright R."/>
            <person name="Park Y."/>
            <person name="Beeman R.W."/>
            <person name="Lord J."/>
            <person name="Oppert B."/>
            <person name="Lorenzen M."/>
            <person name="Brown S."/>
            <person name="Wang L."/>
            <person name="Savard J."/>
            <person name="Tautz D."/>
            <person name="Richards S."/>
            <person name="Weinstock G."/>
            <person name="Gibbs R.A."/>
            <person name="Liu Y."/>
            <person name="Worley K."/>
            <person name="Weinstock G."/>
            <person name="Elsik C.G."/>
            <person name="Reese J.T."/>
            <person name="Elhaik E."/>
            <person name="Landan G."/>
            <person name="Graur D."/>
            <person name="Arensburger P."/>
            <person name="Atkinson P."/>
            <person name="Beeman R.W."/>
            <person name="Beidler J."/>
            <person name="Brown S.J."/>
            <person name="Demuth J.P."/>
            <person name="Drury D.W."/>
            <person name="Du Y.Z."/>
            <person name="Fujiwara H."/>
            <person name="Lorenzen M."/>
            <person name="Maselli V."/>
            <person name="Osanai M."/>
            <person name="Park Y."/>
            <person name="Robertson H.M."/>
            <person name="Tu Z."/>
            <person name="Wang J.J."/>
            <person name="Wang S."/>
            <person name="Richards S."/>
            <person name="Song H."/>
            <person name="Zhang L."/>
            <person name="Sodergren E."/>
            <person name="Werner D."/>
            <person name="Stanke M."/>
            <person name="Morgenstern B."/>
            <person name="Solovyev V."/>
            <person name="Kosarev P."/>
            <person name="Brown G."/>
            <person name="Chen H.C."/>
            <person name="Ermolaeva O."/>
            <person name="Hlavina W."/>
            <person name="Kapustin Y."/>
            <person name="Kiryutin B."/>
            <person name="Kitts P."/>
            <person name="Maglott D."/>
            <person name="Pruitt K."/>
            <person name="Sapojnikov V."/>
            <person name="Souvorov A."/>
            <person name="Mackey A.J."/>
            <person name="Waterhouse R.M."/>
            <person name="Wyder S."/>
            <person name="Zdobnov E.M."/>
            <person name="Zdobnov E.M."/>
            <person name="Wyder S."/>
            <person name="Kriventseva E.V."/>
            <person name="Kadowaki T."/>
            <person name="Bork P."/>
            <person name="Aranda M."/>
            <person name="Bao R."/>
            <person name="Beermann A."/>
            <person name="Berns N."/>
            <person name="Bolognesi R."/>
            <person name="Bonneton F."/>
            <person name="Bopp D."/>
            <person name="Brown S.J."/>
            <person name="Bucher G."/>
            <person name="Butts T."/>
            <person name="Chaumot A."/>
            <person name="Denell R.E."/>
            <person name="Ferrier D.E."/>
            <person name="Friedrich M."/>
            <person name="Gordon C.M."/>
            <person name="Jindra M."/>
            <person name="Klingler M."/>
            <person name="Lan Q."/>
            <person name="Lattorff H.M."/>
            <person name="Laudet V."/>
            <person name="von Levetsow C."/>
            <person name="Liu Z."/>
            <person name="Lutz R."/>
            <person name="Lynch J.A."/>
            <person name="da Fonseca R.N."/>
            <person name="Posnien N."/>
            <person name="Reuter R."/>
            <person name="Roth S."/>
            <person name="Savard J."/>
            <person name="Schinko J.B."/>
            <person name="Schmitt C."/>
            <person name="Schoppmeier M."/>
            <person name="Schroder R."/>
            <person name="Shippy T.D."/>
            <person name="Simonnet F."/>
            <person name="Marques-Souza H."/>
            <person name="Tautz D."/>
            <person name="Tomoyasu Y."/>
            <person name="Trauner J."/>
            <person name="Van der Zee M."/>
            <person name="Vervoort M."/>
            <person name="Wittkopp N."/>
            <person name="Wimmer E.A."/>
            <person name="Yang X."/>
            <person name="Jones A.K."/>
            <person name="Sattelle D.B."/>
            <person name="Ebert P.R."/>
            <person name="Nelson D."/>
            <person name="Scott J.G."/>
            <person name="Beeman R.W."/>
            <person name="Muthukrishnan S."/>
            <person name="Kramer K.J."/>
            <person name="Arakane Y."/>
            <person name="Beeman R.W."/>
            <person name="Zhu Q."/>
            <person name="Hogenkamp D."/>
            <person name="Dixit R."/>
            <person name="Oppert B."/>
            <person name="Jiang H."/>
            <person name="Zou Z."/>
            <person name="Marshall J."/>
            <person name="Elpidina E."/>
            <person name="Vinokurov K."/>
            <person name="Oppert C."/>
            <person name="Zou Z."/>
            <person name="Evans J."/>
            <person name="Lu Z."/>
            <person name="Zhao P."/>
            <person name="Sumathipala N."/>
            <person name="Altincicek B."/>
            <person name="Vilcinskas A."/>
            <person name="Williams M."/>
            <person name="Hultmark D."/>
            <person name="Hetru C."/>
            <person name="Jiang H."/>
            <person name="Grimmelikhuijzen C.J."/>
            <person name="Hauser F."/>
            <person name="Cazzamali G."/>
            <person name="Williamson M."/>
            <person name="Park Y."/>
            <person name="Li B."/>
            <person name="Tanaka Y."/>
            <person name="Predel R."/>
            <person name="Neupert S."/>
            <person name="Schachtner J."/>
            <person name="Verleyen P."/>
            <person name="Raible F."/>
            <person name="Bork P."/>
            <person name="Friedrich M."/>
            <person name="Walden K.K."/>
            <person name="Robertson H.M."/>
            <person name="Angeli S."/>
            <person name="Foret S."/>
            <person name="Bucher G."/>
            <person name="Schuetz S."/>
            <person name="Maleszka R."/>
            <person name="Wimmer E.A."/>
            <person name="Beeman R.W."/>
            <person name="Lorenzen M."/>
            <person name="Tomoyasu Y."/>
            <person name="Miller S.C."/>
            <person name="Grossmann D."/>
            <person name="Bucher G."/>
        </authorList>
    </citation>
    <scope>NUCLEOTIDE SEQUENCE [LARGE SCALE GENOMIC DNA]</scope>
    <source>
        <strain evidence="2 3">Georgia GA2</strain>
    </source>
</reference>
<dbReference type="InParanoid" id="D2A1U4"/>
<evidence type="ECO:0000313" key="3">
    <source>
        <dbReference type="Proteomes" id="UP000007266"/>
    </source>
</evidence>
<gene>
    <name evidence="2" type="primary">AUGUSTUS-3.0.2_07774</name>
    <name evidence="2" type="ORF">TcasGA2_TC007774</name>
</gene>
<evidence type="ECO:0000256" key="1">
    <source>
        <dbReference type="SAM" id="SignalP"/>
    </source>
</evidence>
<organism evidence="2 3">
    <name type="scientific">Tribolium castaneum</name>
    <name type="common">Red flour beetle</name>
    <dbReference type="NCBI Taxonomy" id="7070"/>
    <lineage>
        <taxon>Eukaryota</taxon>
        <taxon>Metazoa</taxon>
        <taxon>Ecdysozoa</taxon>
        <taxon>Arthropoda</taxon>
        <taxon>Hexapoda</taxon>
        <taxon>Insecta</taxon>
        <taxon>Pterygota</taxon>
        <taxon>Neoptera</taxon>
        <taxon>Endopterygota</taxon>
        <taxon>Coleoptera</taxon>
        <taxon>Polyphaga</taxon>
        <taxon>Cucujiformia</taxon>
        <taxon>Tenebrionidae</taxon>
        <taxon>Tenebrionidae incertae sedis</taxon>
        <taxon>Tribolium</taxon>
    </lineage>
</organism>
<dbReference type="AlphaFoldDB" id="D2A1U4"/>
<dbReference type="Proteomes" id="UP000007266">
    <property type="component" value="Linkage group 4"/>
</dbReference>
<accession>D2A1U4</accession>
<reference evidence="2 3" key="2">
    <citation type="journal article" date="2010" name="Nucleic Acids Res.">
        <title>BeetleBase in 2010: revisions to provide comprehensive genomic information for Tribolium castaneum.</title>
        <authorList>
            <person name="Kim H.S."/>
            <person name="Murphy T."/>
            <person name="Xia J."/>
            <person name="Caragea D."/>
            <person name="Park Y."/>
            <person name="Beeman R.W."/>
            <person name="Lorenzen M.D."/>
            <person name="Butcher S."/>
            <person name="Manak J.R."/>
            <person name="Brown S.J."/>
        </authorList>
    </citation>
    <scope>GENOME REANNOTATION</scope>
    <source>
        <strain evidence="2 3">Georgia GA2</strain>
    </source>
</reference>
<protein>
    <submittedName>
        <fullName evidence="2">Uncharacterized protein</fullName>
    </submittedName>
</protein>
<feature type="signal peptide" evidence="1">
    <location>
        <begin position="1"/>
        <end position="20"/>
    </location>
</feature>
<dbReference type="EMBL" id="KQ971338">
    <property type="protein sequence ID" value="EFA02125.1"/>
    <property type="molecule type" value="Genomic_DNA"/>
</dbReference>
<proteinExistence type="predicted"/>
<dbReference type="HOGENOM" id="CLU_2362440_0_0_1"/>
<keyword evidence="1" id="KW-0732">Signal</keyword>
<evidence type="ECO:0000313" key="2">
    <source>
        <dbReference type="EMBL" id="EFA02125.1"/>
    </source>
</evidence>
<sequence length="96" mass="10393">MPKLQLIFLIVLVCVSSSTAKDEKSKDTPAGPASALLQPIKLQLAQLPSCYRGILLFLVTYSTLKTFKPFLTPLLPIIIPAIGAAIMSKMPKPGKR</sequence>
<feature type="chain" id="PRO_5003028755" evidence="1">
    <location>
        <begin position="21"/>
        <end position="96"/>
    </location>
</feature>
<keyword evidence="3" id="KW-1185">Reference proteome</keyword>